<dbReference type="Gene3D" id="3.40.30.10">
    <property type="entry name" value="Glutaredoxin"/>
    <property type="match status" value="1"/>
</dbReference>
<gene>
    <name evidence="2" type="ORF">BSP0115_LOCUS4711</name>
</gene>
<dbReference type="AlphaFoldDB" id="A0A7S1G5G6"/>
<feature type="domain" description="Thioredoxin-like fold" evidence="1">
    <location>
        <begin position="16"/>
        <end position="190"/>
    </location>
</feature>
<dbReference type="InterPro" id="IPR012336">
    <property type="entry name" value="Thioredoxin-like_fold"/>
</dbReference>
<dbReference type="Pfam" id="PF13462">
    <property type="entry name" value="Thioredoxin_4"/>
    <property type="match status" value="1"/>
</dbReference>
<evidence type="ECO:0000259" key="1">
    <source>
        <dbReference type="Pfam" id="PF13462"/>
    </source>
</evidence>
<dbReference type="PANTHER" id="PTHR33875:SF2">
    <property type="entry name" value="ACR183CP"/>
    <property type="match status" value="1"/>
</dbReference>
<dbReference type="SUPFAM" id="SSF52833">
    <property type="entry name" value="Thioredoxin-like"/>
    <property type="match status" value="1"/>
</dbReference>
<proteinExistence type="predicted"/>
<dbReference type="PANTHER" id="PTHR33875">
    <property type="entry name" value="OS09G0542200 PROTEIN"/>
    <property type="match status" value="1"/>
</dbReference>
<sequence>MPPPIPKRLPRDFLVYCGNAGAAVTLEVHLDLQCPFSKRGWGNVKQLKDRYSADQLRIVFYPFTLFTHQWAWIAHHSATTVGLLKGRDAFFSIVDKAFEEQEKFQHAAGRDKTPADVEAVFAEWAAGVGCDKAEFAAAFESDEGYLAPKEAQRVGILRQVWSTPTFFLNGVEADKMGSGKSPDEWAEVLDGMIGTAGGAGGE</sequence>
<evidence type="ECO:0000313" key="2">
    <source>
        <dbReference type="EMBL" id="CAD8911493.1"/>
    </source>
</evidence>
<reference evidence="2" key="1">
    <citation type="submission" date="2021-01" db="EMBL/GenBank/DDBJ databases">
        <authorList>
            <person name="Corre E."/>
            <person name="Pelletier E."/>
            <person name="Niang G."/>
            <person name="Scheremetjew M."/>
            <person name="Finn R."/>
            <person name="Kale V."/>
            <person name="Holt S."/>
            <person name="Cochrane G."/>
            <person name="Meng A."/>
            <person name="Brown T."/>
            <person name="Cohen L."/>
        </authorList>
    </citation>
    <scope>NUCLEOTIDE SEQUENCE</scope>
    <source>
        <strain evidence="2">Ms1</strain>
    </source>
</reference>
<name>A0A7S1G5G6_9STRA</name>
<accession>A0A7S1G5G6</accession>
<protein>
    <recommendedName>
        <fullName evidence="1">Thioredoxin-like fold domain-containing protein</fullName>
    </recommendedName>
</protein>
<dbReference type="InterPro" id="IPR036249">
    <property type="entry name" value="Thioredoxin-like_sf"/>
</dbReference>
<organism evidence="2">
    <name type="scientific">Bicosoecida sp. CB-2014</name>
    <dbReference type="NCBI Taxonomy" id="1486930"/>
    <lineage>
        <taxon>Eukaryota</taxon>
        <taxon>Sar</taxon>
        <taxon>Stramenopiles</taxon>
        <taxon>Bigyra</taxon>
        <taxon>Opalozoa</taxon>
        <taxon>Bicosoecida</taxon>
    </lineage>
</organism>
<dbReference type="EMBL" id="HBFS01006934">
    <property type="protein sequence ID" value="CAD8911493.1"/>
    <property type="molecule type" value="Transcribed_RNA"/>
</dbReference>